<comment type="subcellular location">
    <subcellularLocation>
        <location evidence="5">Cytoplasm</location>
    </subcellularLocation>
</comment>
<comment type="catalytic activity">
    <reaction evidence="5">
        <text>apo-[ACP] + CoA = holo-[ACP] + adenosine 3',5'-bisphosphate + H(+)</text>
        <dbReference type="Rhea" id="RHEA:12068"/>
        <dbReference type="Rhea" id="RHEA-COMP:9685"/>
        <dbReference type="Rhea" id="RHEA-COMP:9690"/>
        <dbReference type="ChEBI" id="CHEBI:15378"/>
        <dbReference type="ChEBI" id="CHEBI:29999"/>
        <dbReference type="ChEBI" id="CHEBI:57287"/>
        <dbReference type="ChEBI" id="CHEBI:58343"/>
        <dbReference type="ChEBI" id="CHEBI:64479"/>
        <dbReference type="EC" id="2.7.8.7"/>
    </reaction>
</comment>
<dbReference type="NCBIfam" id="TIGR00556">
    <property type="entry name" value="pantethn_trn"/>
    <property type="match status" value="1"/>
</dbReference>
<organism evidence="7 8">
    <name type="scientific">Paenibacillus solanacearum</name>
    <dbReference type="NCBI Taxonomy" id="2048548"/>
    <lineage>
        <taxon>Bacteria</taxon>
        <taxon>Bacillati</taxon>
        <taxon>Bacillota</taxon>
        <taxon>Bacilli</taxon>
        <taxon>Bacillales</taxon>
        <taxon>Paenibacillaceae</taxon>
        <taxon>Paenibacillus</taxon>
    </lineage>
</organism>
<proteinExistence type="inferred from homology"/>
<reference evidence="7" key="1">
    <citation type="submission" date="2021-06" db="EMBL/GenBank/DDBJ databases">
        <authorList>
            <person name="Criscuolo A."/>
        </authorList>
    </citation>
    <scope>NUCLEOTIDE SEQUENCE</scope>
    <source>
        <strain evidence="7">CIP111600</strain>
    </source>
</reference>
<gene>
    <name evidence="5 7" type="primary">acpS</name>
    <name evidence="7" type="ORF">PAESOLCIP111_03618</name>
</gene>
<comment type="cofactor">
    <cofactor evidence="5">
        <name>Mg(2+)</name>
        <dbReference type="ChEBI" id="CHEBI:18420"/>
    </cofactor>
</comment>
<dbReference type="GO" id="GO:0005737">
    <property type="term" value="C:cytoplasm"/>
    <property type="evidence" value="ECO:0007669"/>
    <property type="project" value="UniProtKB-SubCell"/>
</dbReference>
<dbReference type="RefSeq" id="WP_218093364.1">
    <property type="nucleotide sequence ID" value="NZ_CAJVAS010000016.1"/>
</dbReference>
<dbReference type="EMBL" id="CAJVAS010000016">
    <property type="protein sequence ID" value="CAG7635034.1"/>
    <property type="molecule type" value="Genomic_DNA"/>
</dbReference>
<keyword evidence="5" id="KW-0479">Metal-binding</keyword>
<dbReference type="GO" id="GO:0006633">
    <property type="term" value="P:fatty acid biosynthetic process"/>
    <property type="evidence" value="ECO:0007669"/>
    <property type="project" value="UniProtKB-UniRule"/>
</dbReference>
<comment type="caution">
    <text evidence="7">The sequence shown here is derived from an EMBL/GenBank/DDBJ whole genome shotgun (WGS) entry which is preliminary data.</text>
</comment>
<sequence length="141" mass="15338">MIIGIGTDLLEIARMKAILAQPSGERFLQRVLTEKERELASEKRGRLAEFAAGRFAAKEAVVKALGCGIGKEVTFRDVEVLPDAKGKPLCRVSAAAWERLVHSAGQEALCAEGGSPERLHIHLSITHTETMAMAYAVVEQR</sequence>
<feature type="binding site" evidence="5">
    <location>
        <position position="8"/>
    </location>
    <ligand>
        <name>Mg(2+)</name>
        <dbReference type="ChEBI" id="CHEBI:18420"/>
    </ligand>
</feature>
<dbReference type="NCBIfam" id="TIGR00516">
    <property type="entry name" value="acpS"/>
    <property type="match status" value="1"/>
</dbReference>
<name>A0A916NJY4_9BACL</name>
<evidence type="ECO:0000256" key="2">
    <source>
        <dbReference type="ARBA" id="ARBA00022832"/>
    </source>
</evidence>
<dbReference type="HAMAP" id="MF_00101">
    <property type="entry name" value="AcpS"/>
    <property type="match status" value="1"/>
</dbReference>
<dbReference type="GO" id="GO:0008897">
    <property type="term" value="F:holo-[acyl-carrier-protein] synthase activity"/>
    <property type="evidence" value="ECO:0007669"/>
    <property type="project" value="UniProtKB-UniRule"/>
</dbReference>
<keyword evidence="8" id="KW-1185">Reference proteome</keyword>
<dbReference type="InterPro" id="IPR008278">
    <property type="entry name" value="4-PPantetheinyl_Trfase_dom"/>
</dbReference>
<dbReference type="AlphaFoldDB" id="A0A916NJY4"/>
<keyword evidence="5" id="KW-0963">Cytoplasm</keyword>
<feature type="domain" description="4'-phosphopantetheinyl transferase" evidence="6">
    <location>
        <begin position="4"/>
        <end position="101"/>
    </location>
</feature>
<feature type="binding site" evidence="5">
    <location>
        <position position="59"/>
    </location>
    <ligand>
        <name>Mg(2+)</name>
        <dbReference type="ChEBI" id="CHEBI:18420"/>
    </ligand>
</feature>
<keyword evidence="2 5" id="KW-0276">Fatty acid metabolism</keyword>
<evidence type="ECO:0000259" key="6">
    <source>
        <dbReference type="Pfam" id="PF01648"/>
    </source>
</evidence>
<keyword evidence="1 5" id="KW-0444">Lipid biosynthesis</keyword>
<dbReference type="Pfam" id="PF01648">
    <property type="entry name" value="ACPS"/>
    <property type="match status" value="1"/>
</dbReference>
<evidence type="ECO:0000256" key="4">
    <source>
        <dbReference type="ARBA" id="ARBA00023160"/>
    </source>
</evidence>
<comment type="function">
    <text evidence="5">Transfers the 4'-phosphopantetheine moiety from coenzyme A to a Ser of acyl-carrier-protein.</text>
</comment>
<accession>A0A916NJY4</accession>
<keyword evidence="5 7" id="KW-0808">Transferase</keyword>
<keyword evidence="5" id="KW-0460">Magnesium</keyword>
<evidence type="ECO:0000256" key="5">
    <source>
        <dbReference type="HAMAP-Rule" id="MF_00101"/>
    </source>
</evidence>
<protein>
    <recommendedName>
        <fullName evidence="5">Holo-[acyl-carrier-protein] synthase</fullName>
        <shortName evidence="5">Holo-ACP synthase</shortName>
        <ecNumber evidence="5">2.7.8.7</ecNumber>
    </recommendedName>
    <alternativeName>
        <fullName evidence="5">4'-phosphopantetheinyl transferase AcpS</fullName>
    </alternativeName>
</protein>
<keyword evidence="4 5" id="KW-0275">Fatty acid biosynthesis</keyword>
<comment type="similarity">
    <text evidence="5">Belongs to the P-Pant transferase superfamily. AcpS family.</text>
</comment>
<dbReference type="EC" id="2.7.8.7" evidence="5"/>
<evidence type="ECO:0000313" key="8">
    <source>
        <dbReference type="Proteomes" id="UP000693672"/>
    </source>
</evidence>
<dbReference type="InterPro" id="IPR004568">
    <property type="entry name" value="Ppantetheine-prot_Trfase_dom"/>
</dbReference>
<keyword evidence="3 5" id="KW-0443">Lipid metabolism</keyword>
<evidence type="ECO:0000256" key="3">
    <source>
        <dbReference type="ARBA" id="ARBA00023098"/>
    </source>
</evidence>
<evidence type="ECO:0000313" key="7">
    <source>
        <dbReference type="EMBL" id="CAG7635034.1"/>
    </source>
</evidence>
<dbReference type="Proteomes" id="UP000693672">
    <property type="component" value="Unassembled WGS sequence"/>
</dbReference>
<evidence type="ECO:0000256" key="1">
    <source>
        <dbReference type="ARBA" id="ARBA00022516"/>
    </source>
</evidence>
<dbReference type="InterPro" id="IPR002582">
    <property type="entry name" value="ACPS"/>
</dbReference>
<dbReference type="GO" id="GO:0000287">
    <property type="term" value="F:magnesium ion binding"/>
    <property type="evidence" value="ECO:0007669"/>
    <property type="project" value="UniProtKB-UniRule"/>
</dbReference>